<dbReference type="AlphaFoldDB" id="A0A2V5K497"/>
<accession>A0A2V5K497</accession>
<name>A0A2V5K497_9BACL</name>
<dbReference type="Proteomes" id="UP000247476">
    <property type="component" value="Unassembled WGS sequence"/>
</dbReference>
<dbReference type="EMBL" id="QJVJ01000006">
    <property type="protein sequence ID" value="PYI54038.1"/>
    <property type="molecule type" value="Genomic_DNA"/>
</dbReference>
<evidence type="ECO:0000313" key="2">
    <source>
        <dbReference type="Proteomes" id="UP000247476"/>
    </source>
</evidence>
<evidence type="ECO:0000313" key="1">
    <source>
        <dbReference type="EMBL" id="PYI54038.1"/>
    </source>
</evidence>
<protein>
    <recommendedName>
        <fullName evidence="3">Stc1 domain-containing protein</fullName>
    </recommendedName>
</protein>
<gene>
    <name evidence="1" type="ORF">DLM86_15965</name>
</gene>
<proteinExistence type="predicted"/>
<organism evidence="1 2">
    <name type="scientific">Paenibacillus flagellatus</name>
    <dbReference type="NCBI Taxonomy" id="2211139"/>
    <lineage>
        <taxon>Bacteria</taxon>
        <taxon>Bacillati</taxon>
        <taxon>Bacillota</taxon>
        <taxon>Bacilli</taxon>
        <taxon>Bacillales</taxon>
        <taxon>Paenibacillaceae</taxon>
        <taxon>Paenibacillus</taxon>
    </lineage>
</organism>
<reference evidence="1 2" key="1">
    <citation type="submission" date="2018-05" db="EMBL/GenBank/DDBJ databases">
        <title>Paenibacillus flagellatus sp. nov., isolated from selenium mineral soil.</title>
        <authorList>
            <person name="Dai X."/>
        </authorList>
    </citation>
    <scope>NUCLEOTIDE SEQUENCE [LARGE SCALE GENOMIC DNA]</scope>
    <source>
        <strain evidence="1 2">DXL2</strain>
    </source>
</reference>
<dbReference type="RefSeq" id="WP_110841023.1">
    <property type="nucleotide sequence ID" value="NZ_QJVJ01000006.1"/>
</dbReference>
<sequence length="76" mass="8423">MDKRYAFKQFLEGNLQLRPSKARLKKVLVNGVPADAKVCVQCGELKPLGEYRNEEKGVGGKKAKCKSCLSAKRVRG</sequence>
<evidence type="ECO:0008006" key="3">
    <source>
        <dbReference type="Google" id="ProtNLM"/>
    </source>
</evidence>
<comment type="caution">
    <text evidence="1">The sequence shown here is derived from an EMBL/GenBank/DDBJ whole genome shotgun (WGS) entry which is preliminary data.</text>
</comment>
<keyword evidence="2" id="KW-1185">Reference proteome</keyword>